<sequence>MNRAIIVSSNSEVSELCEQLLRIEGCGRTAVAVSGSEARRLVKNETEPELVIINTPLPDEFGQELAEMIAESTSAGMLLICGSDVSEDIADRVSDSGVNVLSRPVTREELQRTIRLIIAARVRMAGVKKETADIMSRIEEMRTINRAKTTLMKYLKFTEPQAHKYIEKQAMNNRQTRLETALKILAQYE</sequence>
<comment type="caution">
    <text evidence="3">Lacks conserved residue(s) required for the propagation of feature annotation.</text>
</comment>
<accession>A0A1H6HXK3</accession>
<name>A0A1H6HXK3_RUMFL</name>
<protein>
    <recommendedName>
        <fullName evidence="1">Stage 0 sporulation protein A homolog</fullName>
    </recommendedName>
</protein>
<dbReference type="OrthoDB" id="9808843at2"/>
<proteinExistence type="predicted"/>
<dbReference type="RefSeq" id="WP_074714187.1">
    <property type="nucleotide sequence ID" value="NZ_FNWV01000001.1"/>
</dbReference>
<evidence type="ECO:0000256" key="1">
    <source>
        <dbReference type="ARBA" id="ARBA00018672"/>
    </source>
</evidence>
<dbReference type="Pfam" id="PF03861">
    <property type="entry name" value="ANTAR"/>
    <property type="match status" value="1"/>
</dbReference>
<dbReference type="SMART" id="SM01012">
    <property type="entry name" value="ANTAR"/>
    <property type="match status" value="1"/>
</dbReference>
<dbReference type="SMART" id="SM00448">
    <property type="entry name" value="REC"/>
    <property type="match status" value="1"/>
</dbReference>
<dbReference type="InterPro" id="IPR005561">
    <property type="entry name" value="ANTAR"/>
</dbReference>
<organism evidence="6 7">
    <name type="scientific">Ruminococcus flavefaciens</name>
    <dbReference type="NCBI Taxonomy" id="1265"/>
    <lineage>
        <taxon>Bacteria</taxon>
        <taxon>Bacillati</taxon>
        <taxon>Bacillota</taxon>
        <taxon>Clostridia</taxon>
        <taxon>Eubacteriales</taxon>
        <taxon>Oscillospiraceae</taxon>
        <taxon>Ruminococcus</taxon>
    </lineage>
</organism>
<dbReference type="GO" id="GO:0003723">
    <property type="term" value="F:RNA binding"/>
    <property type="evidence" value="ECO:0007669"/>
    <property type="project" value="InterPro"/>
</dbReference>
<dbReference type="InterPro" id="IPR036388">
    <property type="entry name" value="WH-like_DNA-bd_sf"/>
</dbReference>
<reference evidence="6 7" key="1">
    <citation type="submission" date="2016-10" db="EMBL/GenBank/DDBJ databases">
        <authorList>
            <person name="de Groot N.N."/>
        </authorList>
    </citation>
    <scope>NUCLEOTIDE SEQUENCE [LARGE SCALE GENOMIC DNA]</scope>
    <source>
        <strain evidence="6 7">YAD2003</strain>
    </source>
</reference>
<dbReference type="Proteomes" id="UP000183190">
    <property type="component" value="Unassembled WGS sequence"/>
</dbReference>
<evidence type="ECO:0000256" key="2">
    <source>
        <dbReference type="ARBA" id="ARBA00024867"/>
    </source>
</evidence>
<evidence type="ECO:0000313" key="7">
    <source>
        <dbReference type="Proteomes" id="UP000183190"/>
    </source>
</evidence>
<dbReference type="InterPro" id="IPR011006">
    <property type="entry name" value="CheY-like_superfamily"/>
</dbReference>
<evidence type="ECO:0000313" key="6">
    <source>
        <dbReference type="EMBL" id="SEH39820.1"/>
    </source>
</evidence>
<dbReference type="EMBL" id="FNWV01000001">
    <property type="protein sequence ID" value="SEH39820.1"/>
    <property type="molecule type" value="Genomic_DNA"/>
</dbReference>
<dbReference type="SUPFAM" id="SSF52172">
    <property type="entry name" value="CheY-like"/>
    <property type="match status" value="1"/>
</dbReference>
<dbReference type="PROSITE" id="PS50921">
    <property type="entry name" value="ANTAR"/>
    <property type="match status" value="1"/>
</dbReference>
<gene>
    <name evidence="6" type="ORF">SAMN02910265_00360</name>
</gene>
<dbReference type="PROSITE" id="PS50110">
    <property type="entry name" value="RESPONSE_REGULATORY"/>
    <property type="match status" value="1"/>
</dbReference>
<evidence type="ECO:0000259" key="4">
    <source>
        <dbReference type="PROSITE" id="PS50110"/>
    </source>
</evidence>
<evidence type="ECO:0000259" key="5">
    <source>
        <dbReference type="PROSITE" id="PS50921"/>
    </source>
</evidence>
<dbReference type="Gene3D" id="1.10.10.10">
    <property type="entry name" value="Winged helix-like DNA-binding domain superfamily/Winged helix DNA-binding domain"/>
    <property type="match status" value="1"/>
</dbReference>
<dbReference type="GO" id="GO:0000160">
    <property type="term" value="P:phosphorelay signal transduction system"/>
    <property type="evidence" value="ECO:0007669"/>
    <property type="project" value="InterPro"/>
</dbReference>
<feature type="domain" description="ANTAR" evidence="5">
    <location>
        <begin position="124"/>
        <end position="185"/>
    </location>
</feature>
<dbReference type="Pfam" id="PF00072">
    <property type="entry name" value="Response_reg"/>
    <property type="match status" value="1"/>
</dbReference>
<dbReference type="InterPro" id="IPR001789">
    <property type="entry name" value="Sig_transdc_resp-reg_receiver"/>
</dbReference>
<evidence type="ECO:0000256" key="3">
    <source>
        <dbReference type="PROSITE-ProRule" id="PRU00169"/>
    </source>
</evidence>
<comment type="function">
    <text evidence="2">May play the central regulatory role in sporulation. It may be an element of the effector pathway responsible for the activation of sporulation genes in response to nutritional stress. Spo0A may act in concert with spo0H (a sigma factor) to control the expression of some genes that are critical to the sporulation process.</text>
</comment>
<dbReference type="AlphaFoldDB" id="A0A1H6HXK3"/>
<dbReference type="Gene3D" id="3.40.50.2300">
    <property type="match status" value="1"/>
</dbReference>
<feature type="domain" description="Response regulatory" evidence="4">
    <location>
        <begin position="3"/>
        <end position="118"/>
    </location>
</feature>